<dbReference type="Proteomes" id="UP000539175">
    <property type="component" value="Unassembled WGS sequence"/>
</dbReference>
<proteinExistence type="predicted"/>
<evidence type="ECO:0000313" key="1">
    <source>
        <dbReference type="EMBL" id="MBB6254140.1"/>
    </source>
</evidence>
<reference evidence="1 2" key="1">
    <citation type="submission" date="2020-08" db="EMBL/GenBank/DDBJ databases">
        <title>Genomic Encyclopedia of Type Strains, Phase IV (KMG-IV): sequencing the most valuable type-strain genomes for metagenomic binning, comparative biology and taxonomic classification.</title>
        <authorList>
            <person name="Goeker M."/>
        </authorList>
    </citation>
    <scope>NUCLEOTIDE SEQUENCE [LARGE SCALE GENOMIC DNA]</scope>
    <source>
        <strain evidence="1 2">DSM 22198</strain>
    </source>
</reference>
<evidence type="ECO:0008006" key="3">
    <source>
        <dbReference type="Google" id="ProtNLM"/>
    </source>
</evidence>
<dbReference type="InterPro" id="IPR014955">
    <property type="entry name" value="DUF1826"/>
</dbReference>
<comment type="caution">
    <text evidence="1">The sequence shown here is derived from an EMBL/GenBank/DDBJ whole genome shotgun (WGS) entry which is preliminary data.</text>
</comment>
<name>A0A7X0B3Q2_9PROT</name>
<accession>A0A7X0B3Q2</accession>
<dbReference type="RefSeq" id="WP_184806082.1">
    <property type="nucleotide sequence ID" value="NZ_JACIIZ010000015.1"/>
</dbReference>
<sequence length="228" mass="24046">MRLASSVATVSAGGGIVDDVAPAVLSRVADPAVGLALWRRAGHPCAELGPWLDALAPDRLPHGRFLARLPDVAAALAPVLEGMDAPSALAAAVATDVVDLSHRFLEIAGGDWVDVRLETVTNDACWKFHRDHVPLRLITTYRGPGTQVVAPIDADRALAEQRRYRGPLFQMPRYAVALFKGHGAGGQVRVGSPDEGVVHRSPPIAGTGQARLVLCLNLPSAASPEAWS</sequence>
<protein>
    <recommendedName>
        <fullName evidence="3">DUF1826 domain-containing protein</fullName>
    </recommendedName>
</protein>
<dbReference type="EMBL" id="JACIIZ010000015">
    <property type="protein sequence ID" value="MBB6254140.1"/>
    <property type="molecule type" value="Genomic_DNA"/>
</dbReference>
<keyword evidence="2" id="KW-1185">Reference proteome</keyword>
<dbReference type="AlphaFoldDB" id="A0A7X0B3Q2"/>
<dbReference type="Pfam" id="PF08856">
    <property type="entry name" value="DUF1826"/>
    <property type="match status" value="1"/>
</dbReference>
<organism evidence="1 2">
    <name type="scientific">Nitrospirillum iridis</name>
    <dbReference type="NCBI Taxonomy" id="765888"/>
    <lineage>
        <taxon>Bacteria</taxon>
        <taxon>Pseudomonadati</taxon>
        <taxon>Pseudomonadota</taxon>
        <taxon>Alphaproteobacteria</taxon>
        <taxon>Rhodospirillales</taxon>
        <taxon>Azospirillaceae</taxon>
        <taxon>Nitrospirillum</taxon>
    </lineage>
</organism>
<evidence type="ECO:0000313" key="2">
    <source>
        <dbReference type="Proteomes" id="UP000539175"/>
    </source>
</evidence>
<gene>
    <name evidence="1" type="ORF">FHS74_004723</name>
</gene>